<reference evidence="10 11" key="1">
    <citation type="submission" date="2007-01" db="EMBL/GenBank/DDBJ databases">
        <title>Complete sequence of Psychromonas ingrahamii 37.</title>
        <authorList>
            <consortium name="US DOE Joint Genome Institute"/>
            <person name="Copeland A."/>
            <person name="Lucas S."/>
            <person name="Lapidus A."/>
            <person name="Barry K."/>
            <person name="Detter J.C."/>
            <person name="Glavina del Rio T."/>
            <person name="Hammon N."/>
            <person name="Israni S."/>
            <person name="Dalin E."/>
            <person name="Tice H."/>
            <person name="Pitluck S."/>
            <person name="Thompson L.S."/>
            <person name="Brettin T."/>
            <person name="Bruce D."/>
            <person name="Han C."/>
            <person name="Tapia R."/>
            <person name="Schmutz J."/>
            <person name="Larimer F."/>
            <person name="Land M."/>
            <person name="Hauser L."/>
            <person name="Kyrpides N."/>
            <person name="Ivanova N."/>
            <person name="Staley J."/>
            <person name="Richardson P."/>
        </authorList>
    </citation>
    <scope>NUCLEOTIDE SEQUENCE [LARGE SCALE GENOMIC DNA]</scope>
    <source>
        <strain evidence="10 11">37</strain>
    </source>
</reference>
<dbReference type="AlphaFoldDB" id="A1T0W9"/>
<evidence type="ECO:0000256" key="3">
    <source>
        <dbReference type="ARBA" id="ARBA00022692"/>
    </source>
</evidence>
<dbReference type="KEGG" id="pin:Ping_3709"/>
<evidence type="ECO:0000256" key="1">
    <source>
        <dbReference type="ARBA" id="ARBA00004651"/>
    </source>
</evidence>
<keyword evidence="2" id="KW-1003">Cell membrane</keyword>
<dbReference type="InterPro" id="IPR025857">
    <property type="entry name" value="MacB_PCD"/>
</dbReference>
<sequence>MKTSLRDITVFSWGALSGYPTRTILMLTAMAIGVASVIMLTALGEGARRYVSNEFSSLGTNLVIVFPGYSETSGLNSVAMVGTTPRDLTLDDAQALTRNLNIRRIAPINIGSINASFQGRSREVPIIGSNAELLNIRHWQLAQGHFLPAGDLDRATPVCVIGRNIKDQLFAAQAALGQWIRLGDRRFRVIGIMASTGRSIGVDVQDTIIIPVASAQQLFNSASLFRILLEVKTRSAIESVKQSTIELLKERHQGKRDVTVITQDAVLKTFDRILGALTYAIGGIAAISLAVAGILIMNVMLVAVSQRTAEIGLLKALGAPSRQIVYLILFEAIMLSIFGAVLGVLLGELGCFAIRLVFPALPAYSPLWAVLTAVAVSLLAGFIFSLLPAQQAARLNPVLALTGK</sequence>
<evidence type="ECO:0000313" key="10">
    <source>
        <dbReference type="EMBL" id="ABM05384.1"/>
    </source>
</evidence>
<dbReference type="PANTHER" id="PTHR30572:SF4">
    <property type="entry name" value="ABC TRANSPORTER PERMEASE YTRF"/>
    <property type="match status" value="1"/>
</dbReference>
<dbReference type="GO" id="GO:0022857">
    <property type="term" value="F:transmembrane transporter activity"/>
    <property type="evidence" value="ECO:0007669"/>
    <property type="project" value="TreeGrafter"/>
</dbReference>
<organism evidence="10 11">
    <name type="scientific">Psychromonas ingrahamii (strain DSM 17664 / CCUG 51855 / 37)</name>
    <dbReference type="NCBI Taxonomy" id="357804"/>
    <lineage>
        <taxon>Bacteria</taxon>
        <taxon>Pseudomonadati</taxon>
        <taxon>Pseudomonadota</taxon>
        <taxon>Gammaproteobacteria</taxon>
        <taxon>Alteromonadales</taxon>
        <taxon>Psychromonadaceae</taxon>
        <taxon>Psychromonas</taxon>
    </lineage>
</organism>
<keyword evidence="5 7" id="KW-0472">Membrane</keyword>
<name>A1T0W9_PSYIN</name>
<feature type="transmembrane region" description="Helical" evidence="7">
    <location>
        <begin position="324"/>
        <end position="346"/>
    </location>
</feature>
<dbReference type="GO" id="GO:0005886">
    <property type="term" value="C:plasma membrane"/>
    <property type="evidence" value="ECO:0007669"/>
    <property type="project" value="UniProtKB-SubCell"/>
</dbReference>
<dbReference type="OrthoDB" id="9770036at2"/>
<proteinExistence type="inferred from homology"/>
<keyword evidence="3 7" id="KW-0812">Transmembrane</keyword>
<accession>A1T0W9</accession>
<evidence type="ECO:0000259" key="9">
    <source>
        <dbReference type="Pfam" id="PF12704"/>
    </source>
</evidence>
<evidence type="ECO:0000256" key="2">
    <source>
        <dbReference type="ARBA" id="ARBA00022475"/>
    </source>
</evidence>
<dbReference type="Pfam" id="PF02687">
    <property type="entry name" value="FtsX"/>
    <property type="match status" value="1"/>
</dbReference>
<evidence type="ECO:0000313" key="11">
    <source>
        <dbReference type="Proteomes" id="UP000000639"/>
    </source>
</evidence>
<dbReference type="Pfam" id="PF12704">
    <property type="entry name" value="MacB_PCD"/>
    <property type="match status" value="1"/>
</dbReference>
<feature type="transmembrane region" description="Helical" evidence="7">
    <location>
        <begin position="277"/>
        <end position="304"/>
    </location>
</feature>
<feature type="transmembrane region" description="Helical" evidence="7">
    <location>
        <begin position="23"/>
        <end position="43"/>
    </location>
</feature>
<dbReference type="Proteomes" id="UP000000639">
    <property type="component" value="Chromosome"/>
</dbReference>
<dbReference type="STRING" id="357804.Ping_3709"/>
<dbReference type="PANTHER" id="PTHR30572">
    <property type="entry name" value="MEMBRANE COMPONENT OF TRANSPORTER-RELATED"/>
    <property type="match status" value="1"/>
</dbReference>
<dbReference type="HOGENOM" id="CLU_000604_8_0_6"/>
<feature type="domain" description="MacB-like periplasmic core" evidence="9">
    <location>
        <begin position="23"/>
        <end position="243"/>
    </location>
</feature>
<dbReference type="InterPro" id="IPR003838">
    <property type="entry name" value="ABC3_permease_C"/>
</dbReference>
<dbReference type="EMBL" id="CP000510">
    <property type="protein sequence ID" value="ABM05384.1"/>
    <property type="molecule type" value="Genomic_DNA"/>
</dbReference>
<protein>
    <submittedName>
        <fullName evidence="10">ABC transporter permease protein</fullName>
    </submittedName>
</protein>
<feature type="transmembrane region" description="Helical" evidence="7">
    <location>
        <begin position="367"/>
        <end position="387"/>
    </location>
</feature>
<gene>
    <name evidence="10" type="ordered locus">Ping_3709</name>
</gene>
<comment type="subcellular location">
    <subcellularLocation>
        <location evidence="1">Cell membrane</location>
        <topology evidence="1">Multi-pass membrane protein</topology>
    </subcellularLocation>
</comment>
<dbReference type="InterPro" id="IPR050250">
    <property type="entry name" value="Macrolide_Exporter_MacB"/>
</dbReference>
<evidence type="ECO:0000256" key="5">
    <source>
        <dbReference type="ARBA" id="ARBA00023136"/>
    </source>
</evidence>
<evidence type="ECO:0000256" key="6">
    <source>
        <dbReference type="ARBA" id="ARBA00038076"/>
    </source>
</evidence>
<evidence type="ECO:0000256" key="7">
    <source>
        <dbReference type="SAM" id="Phobius"/>
    </source>
</evidence>
<evidence type="ECO:0000259" key="8">
    <source>
        <dbReference type="Pfam" id="PF02687"/>
    </source>
</evidence>
<feature type="domain" description="ABC3 transporter permease C-terminal" evidence="8">
    <location>
        <begin position="284"/>
        <end position="397"/>
    </location>
</feature>
<dbReference type="eggNOG" id="COG0577">
    <property type="taxonomic scope" value="Bacteria"/>
</dbReference>
<comment type="similarity">
    <text evidence="6">Belongs to the ABC-4 integral membrane protein family.</text>
</comment>
<keyword evidence="11" id="KW-1185">Reference proteome</keyword>
<evidence type="ECO:0000256" key="4">
    <source>
        <dbReference type="ARBA" id="ARBA00022989"/>
    </source>
</evidence>
<keyword evidence="4 7" id="KW-1133">Transmembrane helix</keyword>
<dbReference type="RefSeq" id="WP_011771932.1">
    <property type="nucleotide sequence ID" value="NC_008709.1"/>
</dbReference>